<sequence length="79" mass="8548">MAGQLITFPAKCCHLPRSSNLPLAPCLLVPPRCPMVPDSARFGLIQKRRTTAVKALMREGGGAETVGRLPMCSVTDVKW</sequence>
<reference evidence="1 2" key="1">
    <citation type="submission" date="2019-05" db="EMBL/GenBank/DDBJ databases">
        <title>Another draft genome of Portunus trituberculatus and its Hox gene families provides insights of decapod evolution.</title>
        <authorList>
            <person name="Jeong J.-H."/>
            <person name="Song I."/>
            <person name="Kim S."/>
            <person name="Choi T."/>
            <person name="Kim D."/>
            <person name="Ryu S."/>
            <person name="Kim W."/>
        </authorList>
    </citation>
    <scope>NUCLEOTIDE SEQUENCE [LARGE SCALE GENOMIC DNA]</scope>
    <source>
        <tissue evidence="1">Muscle</tissue>
    </source>
</reference>
<dbReference type="Proteomes" id="UP000324222">
    <property type="component" value="Unassembled WGS sequence"/>
</dbReference>
<proteinExistence type="predicted"/>
<dbReference type="AlphaFoldDB" id="A0A5B7IL95"/>
<protein>
    <submittedName>
        <fullName evidence="1">Uncharacterized protein</fullName>
    </submittedName>
</protein>
<organism evidence="1 2">
    <name type="scientific">Portunus trituberculatus</name>
    <name type="common">Swimming crab</name>
    <name type="synonym">Neptunus trituberculatus</name>
    <dbReference type="NCBI Taxonomy" id="210409"/>
    <lineage>
        <taxon>Eukaryota</taxon>
        <taxon>Metazoa</taxon>
        <taxon>Ecdysozoa</taxon>
        <taxon>Arthropoda</taxon>
        <taxon>Crustacea</taxon>
        <taxon>Multicrustacea</taxon>
        <taxon>Malacostraca</taxon>
        <taxon>Eumalacostraca</taxon>
        <taxon>Eucarida</taxon>
        <taxon>Decapoda</taxon>
        <taxon>Pleocyemata</taxon>
        <taxon>Brachyura</taxon>
        <taxon>Eubrachyura</taxon>
        <taxon>Portunoidea</taxon>
        <taxon>Portunidae</taxon>
        <taxon>Portuninae</taxon>
        <taxon>Portunus</taxon>
    </lineage>
</organism>
<keyword evidence="2" id="KW-1185">Reference proteome</keyword>
<evidence type="ECO:0000313" key="2">
    <source>
        <dbReference type="Proteomes" id="UP000324222"/>
    </source>
</evidence>
<name>A0A5B7IL95_PORTR</name>
<accession>A0A5B7IL95</accession>
<gene>
    <name evidence="1" type="ORF">E2C01_079334</name>
</gene>
<comment type="caution">
    <text evidence="1">The sequence shown here is derived from an EMBL/GenBank/DDBJ whole genome shotgun (WGS) entry which is preliminary data.</text>
</comment>
<dbReference type="EMBL" id="VSRR010065846">
    <property type="protein sequence ID" value="MPC84592.1"/>
    <property type="molecule type" value="Genomic_DNA"/>
</dbReference>
<evidence type="ECO:0000313" key="1">
    <source>
        <dbReference type="EMBL" id="MPC84592.1"/>
    </source>
</evidence>